<dbReference type="Gene3D" id="1.10.630.10">
    <property type="entry name" value="Cytochrome P450"/>
    <property type="match status" value="1"/>
</dbReference>
<dbReference type="Pfam" id="PF00067">
    <property type="entry name" value="p450"/>
    <property type="match status" value="1"/>
</dbReference>
<evidence type="ECO:0000313" key="6">
    <source>
        <dbReference type="EMBL" id="RDL30665.1"/>
    </source>
</evidence>
<evidence type="ECO:0000256" key="5">
    <source>
        <dbReference type="PIRSR" id="PIRSR602401-1"/>
    </source>
</evidence>
<dbReference type="RefSeq" id="XP_031865041.1">
    <property type="nucleotide sequence ID" value="XM_032018633.1"/>
</dbReference>
<evidence type="ECO:0000256" key="1">
    <source>
        <dbReference type="ARBA" id="ARBA00010617"/>
    </source>
</evidence>
<feature type="binding site" description="axial binding residue" evidence="5">
    <location>
        <position position="437"/>
    </location>
    <ligand>
        <name>heme</name>
        <dbReference type="ChEBI" id="CHEBI:30413"/>
    </ligand>
    <ligandPart>
        <name>Fe</name>
        <dbReference type="ChEBI" id="CHEBI:18248"/>
    </ligandPart>
</feature>
<dbReference type="GO" id="GO:0020037">
    <property type="term" value="F:heme binding"/>
    <property type="evidence" value="ECO:0007669"/>
    <property type="project" value="InterPro"/>
</dbReference>
<dbReference type="CDD" id="cd11065">
    <property type="entry name" value="CYP64-like"/>
    <property type="match status" value="1"/>
</dbReference>
<dbReference type="InterPro" id="IPR036396">
    <property type="entry name" value="Cyt_P450_sf"/>
</dbReference>
<comment type="caution">
    <text evidence="6">The sequence shown here is derived from an EMBL/GenBank/DDBJ whole genome shotgun (WGS) entry which is preliminary data.</text>
</comment>
<sequence length="518" mass="59839">MDTFKISLLSILVLLLVFYSFWYRSQKTLPPGVRQLPGPKGLPFIGRVHDVPSEATWLKFWEWAKEYGPIYQHEIFGSIHIWISSEQIANDLLAKRGSIYSDRPVIPNLPDNRTSGDYLALLGNTETWKRQRKYSHHILSRSHTASQHSYPTIERNRLLYKLLVEPSKYEFYLEEYTGRTISRLAWGSADHQPKLKKNAFGLLTTISPSGSVPNVVSWLTILPTWLSPWKQAERARHAAETEFFRNALRAVEAASLTGEVNPSYSKMFWEGREKGGWEEEEWTHVIGMMAIAGALTMASPLQTYILAICHHPEWQTKMQDQIRQVCGDRCPEWSDRADLHVVRAVIKEVLRWRPPVPTGIPHRLENDDIYGEYFIPAGATIHALEWGLCRDPEKYPDPESFRPERWLDSSYPTYREPLTTYPNLKSYHQFGFGRRLCQGVEIVDQVLFLAISGMAWAFDIRKKRNRFGNEIDIPWLKYTSLLIAKPDSFEFDMTAASEEKRRIIEDEGKLAGSRPVAQ</sequence>
<evidence type="ECO:0000256" key="3">
    <source>
        <dbReference type="ARBA" id="ARBA00023002"/>
    </source>
</evidence>
<evidence type="ECO:0000256" key="4">
    <source>
        <dbReference type="ARBA" id="ARBA00023004"/>
    </source>
</evidence>
<dbReference type="Proteomes" id="UP000254866">
    <property type="component" value="Unassembled WGS sequence"/>
</dbReference>
<name>A0A370TA38_9HELO</name>
<gene>
    <name evidence="6" type="ORF">BP5553_10010</name>
</gene>
<comment type="cofactor">
    <cofactor evidence="5">
        <name>heme</name>
        <dbReference type="ChEBI" id="CHEBI:30413"/>
    </cofactor>
</comment>
<dbReference type="EMBL" id="NPIC01000014">
    <property type="protein sequence ID" value="RDL30665.1"/>
    <property type="molecule type" value="Genomic_DNA"/>
</dbReference>
<dbReference type="GO" id="GO:0005506">
    <property type="term" value="F:iron ion binding"/>
    <property type="evidence" value="ECO:0007669"/>
    <property type="project" value="InterPro"/>
</dbReference>
<dbReference type="InterPro" id="IPR001128">
    <property type="entry name" value="Cyt_P450"/>
</dbReference>
<dbReference type="AlphaFoldDB" id="A0A370TA38"/>
<reference evidence="6 7" key="1">
    <citation type="journal article" date="2018" name="IMA Fungus">
        <title>IMA Genome-F 9: Draft genome sequence of Annulohypoxylon stygium, Aspergillus mulundensis, Berkeleyomyces basicola (syn. Thielaviopsis basicola), Ceratocystis smalleyi, two Cercospora beticola strains, Coleophoma cylindrospora, Fusarium fracticaudum, Phialophora cf. hyalina, and Morchella septimelata.</title>
        <authorList>
            <person name="Wingfield B.D."/>
            <person name="Bills G.F."/>
            <person name="Dong Y."/>
            <person name="Huang W."/>
            <person name="Nel W.J."/>
            <person name="Swalarsk-Parry B.S."/>
            <person name="Vaghefi N."/>
            <person name="Wilken P.M."/>
            <person name="An Z."/>
            <person name="de Beer Z.W."/>
            <person name="De Vos L."/>
            <person name="Chen L."/>
            <person name="Duong T.A."/>
            <person name="Gao Y."/>
            <person name="Hammerbacher A."/>
            <person name="Kikkert J.R."/>
            <person name="Li Y."/>
            <person name="Li H."/>
            <person name="Li K."/>
            <person name="Li Q."/>
            <person name="Liu X."/>
            <person name="Ma X."/>
            <person name="Naidoo K."/>
            <person name="Pethybridge S.J."/>
            <person name="Sun J."/>
            <person name="Steenkamp E.T."/>
            <person name="van der Nest M.A."/>
            <person name="van Wyk S."/>
            <person name="Wingfield M.J."/>
            <person name="Xiong C."/>
            <person name="Yue Q."/>
            <person name="Zhang X."/>
        </authorList>
    </citation>
    <scope>NUCLEOTIDE SEQUENCE [LARGE SCALE GENOMIC DNA]</scope>
    <source>
        <strain evidence="6 7">BP 5553</strain>
    </source>
</reference>
<comment type="similarity">
    <text evidence="1">Belongs to the cytochrome P450 family.</text>
</comment>
<dbReference type="GO" id="GO:0004497">
    <property type="term" value="F:monooxygenase activity"/>
    <property type="evidence" value="ECO:0007669"/>
    <property type="project" value="InterPro"/>
</dbReference>
<dbReference type="STRING" id="2656787.A0A370TA38"/>
<keyword evidence="7" id="KW-1185">Reference proteome</keyword>
<evidence type="ECO:0000313" key="7">
    <source>
        <dbReference type="Proteomes" id="UP000254866"/>
    </source>
</evidence>
<dbReference type="PANTHER" id="PTHR46300:SF8">
    <property type="entry name" value="CYTOCHROME P450 2E1"/>
    <property type="match status" value="1"/>
</dbReference>
<dbReference type="OrthoDB" id="1103324at2759"/>
<organism evidence="6 7">
    <name type="scientific">Venustampulla echinocandica</name>
    <dbReference type="NCBI Taxonomy" id="2656787"/>
    <lineage>
        <taxon>Eukaryota</taxon>
        <taxon>Fungi</taxon>
        <taxon>Dikarya</taxon>
        <taxon>Ascomycota</taxon>
        <taxon>Pezizomycotina</taxon>
        <taxon>Leotiomycetes</taxon>
        <taxon>Helotiales</taxon>
        <taxon>Pleuroascaceae</taxon>
        <taxon>Venustampulla</taxon>
    </lineage>
</organism>
<accession>A0A370TA38</accession>
<proteinExistence type="inferred from homology"/>
<dbReference type="GeneID" id="43602859"/>
<keyword evidence="5" id="KW-0349">Heme</keyword>
<dbReference type="InterPro" id="IPR002401">
    <property type="entry name" value="Cyt_P450_E_grp-I"/>
</dbReference>
<evidence type="ECO:0000256" key="2">
    <source>
        <dbReference type="ARBA" id="ARBA00022723"/>
    </source>
</evidence>
<dbReference type="PRINTS" id="PR00463">
    <property type="entry name" value="EP450I"/>
</dbReference>
<dbReference type="SUPFAM" id="SSF48264">
    <property type="entry name" value="Cytochrome P450"/>
    <property type="match status" value="1"/>
</dbReference>
<dbReference type="GO" id="GO:0016705">
    <property type="term" value="F:oxidoreductase activity, acting on paired donors, with incorporation or reduction of molecular oxygen"/>
    <property type="evidence" value="ECO:0007669"/>
    <property type="project" value="InterPro"/>
</dbReference>
<keyword evidence="2 5" id="KW-0479">Metal-binding</keyword>
<dbReference type="InterPro" id="IPR050364">
    <property type="entry name" value="Cytochrome_P450_fung"/>
</dbReference>
<keyword evidence="4 5" id="KW-0408">Iron</keyword>
<dbReference type="PANTHER" id="PTHR46300">
    <property type="entry name" value="P450, PUTATIVE (EUROFUNG)-RELATED-RELATED"/>
    <property type="match status" value="1"/>
</dbReference>
<protein>
    <submittedName>
        <fullName evidence="6">Cytochrome P450</fullName>
    </submittedName>
</protein>
<keyword evidence="3" id="KW-0560">Oxidoreductase</keyword>